<reference evidence="1 2" key="1">
    <citation type="submission" date="2020-08" db="EMBL/GenBank/DDBJ databases">
        <title>Genomic Encyclopedia of Type Strains, Phase IV (KMG-IV): sequencing the most valuable type-strain genomes for metagenomic binning, comparative biology and taxonomic classification.</title>
        <authorList>
            <person name="Goeker M."/>
        </authorList>
    </citation>
    <scope>NUCLEOTIDE SEQUENCE [LARGE SCALE GENOMIC DNA]</scope>
    <source>
        <strain evidence="1 2">DSM 19612</strain>
    </source>
</reference>
<proteinExistence type="predicted"/>
<dbReference type="RefSeq" id="WP_174496864.1">
    <property type="nucleotide sequence ID" value="NZ_CADDWK010000009.1"/>
</dbReference>
<organism evidence="1 2">
    <name type="scientific">Salirhabdus euzebyi</name>
    <dbReference type="NCBI Taxonomy" id="394506"/>
    <lineage>
        <taxon>Bacteria</taxon>
        <taxon>Bacillati</taxon>
        <taxon>Bacillota</taxon>
        <taxon>Bacilli</taxon>
        <taxon>Bacillales</taxon>
        <taxon>Bacillaceae</taxon>
        <taxon>Salirhabdus</taxon>
    </lineage>
</organism>
<protein>
    <submittedName>
        <fullName evidence="1">Uncharacterized protein</fullName>
    </submittedName>
</protein>
<keyword evidence="2" id="KW-1185">Reference proteome</keyword>
<evidence type="ECO:0000313" key="2">
    <source>
        <dbReference type="Proteomes" id="UP000581688"/>
    </source>
</evidence>
<dbReference type="AlphaFoldDB" id="A0A841Q6J9"/>
<name>A0A841Q6J9_9BACI</name>
<sequence length="104" mass="12033">MASEAYLDFCFVREASGTLAKDVNVMFEELFENHRRLHWYLDEKEEQGVEIVVAEVKGMSKWKSEDDVIDYLEDKAGETFWHALQGYQFQVLPVMKGCCKSGNS</sequence>
<comment type="caution">
    <text evidence="1">The sequence shown here is derived from an EMBL/GenBank/DDBJ whole genome shotgun (WGS) entry which is preliminary data.</text>
</comment>
<gene>
    <name evidence="1" type="ORF">HNQ94_002479</name>
</gene>
<accession>A0A841Q6J9</accession>
<dbReference type="EMBL" id="JACHGH010000007">
    <property type="protein sequence ID" value="MBB6454028.1"/>
    <property type="molecule type" value="Genomic_DNA"/>
</dbReference>
<dbReference type="Proteomes" id="UP000581688">
    <property type="component" value="Unassembled WGS sequence"/>
</dbReference>
<evidence type="ECO:0000313" key="1">
    <source>
        <dbReference type="EMBL" id="MBB6454028.1"/>
    </source>
</evidence>